<name>A0A6G0MUF6_9STRA</name>
<proteinExistence type="predicted"/>
<evidence type="ECO:0000313" key="2">
    <source>
        <dbReference type="Proteomes" id="UP000476176"/>
    </source>
</evidence>
<accession>A0A6G0MUF6</accession>
<dbReference type="Proteomes" id="UP000476176">
    <property type="component" value="Unassembled WGS sequence"/>
</dbReference>
<dbReference type="EMBL" id="QXGC01002883">
    <property type="protein sequence ID" value="KAE9180745.1"/>
    <property type="molecule type" value="Genomic_DNA"/>
</dbReference>
<comment type="caution">
    <text evidence="1">The sequence shown here is derived from an EMBL/GenBank/DDBJ whole genome shotgun (WGS) entry which is preliminary data.</text>
</comment>
<feature type="non-terminal residue" evidence="1">
    <location>
        <position position="120"/>
    </location>
</feature>
<gene>
    <name evidence="1" type="ORF">PF004_g24744</name>
</gene>
<dbReference type="AlphaFoldDB" id="A0A6G0MUF6"/>
<reference evidence="1 2" key="1">
    <citation type="submission" date="2018-09" db="EMBL/GenBank/DDBJ databases">
        <title>Genomic investigation of the strawberry pathogen Phytophthora fragariae indicates pathogenicity is determined by transcriptional variation in three key races.</title>
        <authorList>
            <person name="Adams T.M."/>
            <person name="Armitage A.D."/>
            <person name="Sobczyk M.K."/>
            <person name="Bates H.J."/>
            <person name="Dunwell J.M."/>
            <person name="Nellist C.F."/>
            <person name="Harrison R.J."/>
        </authorList>
    </citation>
    <scope>NUCLEOTIDE SEQUENCE [LARGE SCALE GENOMIC DNA]</scope>
    <source>
        <strain evidence="1 2">BC-23</strain>
    </source>
</reference>
<organism evidence="1 2">
    <name type="scientific">Phytophthora fragariae</name>
    <dbReference type="NCBI Taxonomy" id="53985"/>
    <lineage>
        <taxon>Eukaryota</taxon>
        <taxon>Sar</taxon>
        <taxon>Stramenopiles</taxon>
        <taxon>Oomycota</taxon>
        <taxon>Peronosporomycetes</taxon>
        <taxon>Peronosporales</taxon>
        <taxon>Peronosporaceae</taxon>
        <taxon>Phytophthora</taxon>
    </lineage>
</organism>
<evidence type="ECO:0000313" key="1">
    <source>
        <dbReference type="EMBL" id="KAE9180745.1"/>
    </source>
</evidence>
<sequence>MTLRLAHRPVYVLEGAKVAIRSGKTLPDLSFEDSVRFVCNVVLQLTFACMFVARALCQSWQQLHTGGARRHRQRSGQVRRVQDFYESLNNLVEDAWGMGAAVFAASCTPRPSSCQVSSMR</sequence>
<protein>
    <submittedName>
        <fullName evidence="1">Uncharacterized protein</fullName>
    </submittedName>
</protein>